<dbReference type="Gene3D" id="3.30.930.10">
    <property type="entry name" value="Bira Bifunctional Protein, Domain 2"/>
    <property type="match status" value="1"/>
</dbReference>
<reference evidence="2" key="2">
    <citation type="submission" date="2020-03" db="EMBL/GenBank/DDBJ databases">
        <authorList>
            <person name="Fu F.-F."/>
            <person name="Chen J."/>
        </authorList>
    </citation>
    <scope>NUCLEOTIDE SEQUENCE</scope>
    <source>
        <strain evidence="2">Lc1</strain>
    </source>
</reference>
<proteinExistence type="predicted"/>
<keyword evidence="3" id="KW-1185">Reference proteome</keyword>
<gene>
    <name evidence="2" type="ORF">GCG54_00008613</name>
</gene>
<accession>A0A8H4FKE2</accession>
<evidence type="ECO:0000313" key="3">
    <source>
        <dbReference type="Proteomes" id="UP000613401"/>
    </source>
</evidence>
<protein>
    <submittedName>
        <fullName evidence="2">Putative octanoyltransferase</fullName>
    </submittedName>
</protein>
<dbReference type="PANTHER" id="PTHR10993">
    <property type="entry name" value="OCTANOYLTRANSFERASE"/>
    <property type="match status" value="1"/>
</dbReference>
<dbReference type="GeneID" id="69015753"/>
<dbReference type="EMBL" id="WVTB01000043">
    <property type="protein sequence ID" value="KAF3805382.1"/>
    <property type="molecule type" value="Genomic_DNA"/>
</dbReference>
<dbReference type="PROSITE" id="PS51733">
    <property type="entry name" value="BPL_LPL_CATALYTIC"/>
    <property type="match status" value="1"/>
</dbReference>
<feature type="domain" description="BPL/LPL catalytic" evidence="1">
    <location>
        <begin position="156"/>
        <end position="382"/>
    </location>
</feature>
<dbReference type="GO" id="GO:0033819">
    <property type="term" value="F:lipoyl(octanoyl) transferase activity"/>
    <property type="evidence" value="ECO:0007669"/>
    <property type="project" value="TreeGrafter"/>
</dbReference>
<dbReference type="Pfam" id="PF21948">
    <property type="entry name" value="LplA-B_cat"/>
    <property type="match status" value="1"/>
</dbReference>
<keyword evidence="2" id="KW-0808">Transferase</keyword>
<dbReference type="PANTHER" id="PTHR10993:SF7">
    <property type="entry name" value="LIPOYLTRANSFERASE 2, MITOCHONDRIAL-RELATED"/>
    <property type="match status" value="1"/>
</dbReference>
<comment type="caution">
    <text evidence="2">The sequence shown here is derived from an EMBL/GenBank/DDBJ whole genome shotgun (WGS) entry which is preliminary data.</text>
</comment>
<dbReference type="AlphaFoldDB" id="A0A8H4FKE2"/>
<name>A0A8H4FKE2_COLGL</name>
<dbReference type="Proteomes" id="UP000613401">
    <property type="component" value="Unassembled WGS sequence"/>
</dbReference>
<evidence type="ECO:0000259" key="1">
    <source>
        <dbReference type="PROSITE" id="PS51733"/>
    </source>
</evidence>
<sequence length="392" mass="42896">MPPSVPTVLAASTPGSFRETLFKLSDENSKPHLLSLTSSYTNVRPINTSTCSKPMGPPRTALGRVYASTIRTLSHRARSRTQTQTQTQTRWSSSLPISKLVFPDDDGAEPSAVRHIHLTSSDPRDAAGFPSYTAASDFQASLRQAFLDWKSAPTPRAPSPLVVSFTPTPTYTLGKRQKSLREDQLSRLTRPLSVTLDDGTIRDFAPAVIETDRGGLTTYHGPGQVVLWPILDLRSPYYPHQTVRSYARLLEETTQAILASSAPSGPGIPTYLSEEDPGVWTEGARAHGQERKIAAMGVHLRRHITGLGTALNVDVVVDGDERANPWARFVPCGLEGKTATSVQAEVGPRWDAWAAAGDARARREWYARRWVEEFARRLGAGAVDGTVYQRLG</sequence>
<dbReference type="GO" id="GO:0009249">
    <property type="term" value="P:protein lipoylation"/>
    <property type="evidence" value="ECO:0007669"/>
    <property type="project" value="TreeGrafter"/>
</dbReference>
<reference evidence="2" key="1">
    <citation type="journal article" date="2020" name="Phytopathology">
        <title>Genome sequence and comparative analysis of Colletotrichum gloeosporioides isolated from Liriodendron leaves.</title>
        <authorList>
            <person name="Fu F.F."/>
            <person name="Hao Z."/>
            <person name="Wang P."/>
            <person name="Lu Y."/>
            <person name="Xue L.J."/>
            <person name="Wei G."/>
            <person name="Tian Y."/>
            <person name="Baishi H."/>
            <person name="Xu H."/>
            <person name="Shi J."/>
            <person name="Cheng T."/>
            <person name="Wang G."/>
            <person name="Yi Y."/>
            <person name="Chen J."/>
        </authorList>
    </citation>
    <scope>NUCLEOTIDE SEQUENCE</scope>
    <source>
        <strain evidence="2">Lc1</strain>
    </source>
</reference>
<dbReference type="InterPro" id="IPR045864">
    <property type="entry name" value="aa-tRNA-synth_II/BPL/LPL"/>
</dbReference>
<organism evidence="2 3">
    <name type="scientific">Colletotrichum gloeosporioides</name>
    <name type="common">Anthracnose fungus</name>
    <name type="synonym">Glomerella cingulata</name>
    <dbReference type="NCBI Taxonomy" id="474922"/>
    <lineage>
        <taxon>Eukaryota</taxon>
        <taxon>Fungi</taxon>
        <taxon>Dikarya</taxon>
        <taxon>Ascomycota</taxon>
        <taxon>Pezizomycotina</taxon>
        <taxon>Sordariomycetes</taxon>
        <taxon>Hypocreomycetidae</taxon>
        <taxon>Glomerellales</taxon>
        <taxon>Glomerellaceae</taxon>
        <taxon>Colletotrichum</taxon>
        <taxon>Colletotrichum gloeosporioides species complex</taxon>
    </lineage>
</organism>
<dbReference type="InterPro" id="IPR004143">
    <property type="entry name" value="BPL_LPL_catalytic"/>
</dbReference>
<dbReference type="SUPFAM" id="SSF55681">
    <property type="entry name" value="Class II aaRS and biotin synthetases"/>
    <property type="match status" value="1"/>
</dbReference>
<dbReference type="RefSeq" id="XP_045264541.1">
    <property type="nucleotide sequence ID" value="XM_045408574.1"/>
</dbReference>
<evidence type="ECO:0000313" key="2">
    <source>
        <dbReference type="EMBL" id="KAF3805382.1"/>
    </source>
</evidence>